<dbReference type="OrthoDB" id="2823490at2759"/>
<gene>
    <name evidence="1" type="ORF">GMOD_00000620</name>
</gene>
<protein>
    <submittedName>
        <fullName evidence="1">Uncharacterized protein</fullName>
    </submittedName>
</protein>
<name>A0A3M7M7Q5_9PLEO</name>
<dbReference type="AlphaFoldDB" id="A0A3M7M7Q5"/>
<dbReference type="Proteomes" id="UP000265663">
    <property type="component" value="Unassembled WGS sequence"/>
</dbReference>
<sequence>MAGILDLPSELLYIIIDHALTTPVNSLASGIRYRASLARGVYCFPDPKVKKKTTPMSLLLTSRRLSLETKVYLSKSNKSQTLEMDIAIVNDHWIWPTARQLLVWKHDTVLDKFEIDLLPCCTEDERHLQTGGYPYEAASSLVTLLYEFLKNKQANSCTEDATHDCLAHPSLKKPTKISDVTRINTLIIRINTTCYGDGNRLLSGTEVPHRKIQGLAHLDFNLLYSVDPKKAERYLDAIKDQIDARLRSSSLNTASMRVRKILFCIDQAVWKEVSLTG</sequence>
<evidence type="ECO:0000313" key="1">
    <source>
        <dbReference type="EMBL" id="RMZ70517.1"/>
    </source>
</evidence>
<dbReference type="EMBL" id="KE747824">
    <property type="protein sequence ID" value="RMZ70517.1"/>
    <property type="molecule type" value="Genomic_DNA"/>
</dbReference>
<reference evidence="1 2" key="1">
    <citation type="journal article" date="2014" name="PLoS ONE">
        <title>De novo Genome Assembly of the Fungal Plant Pathogen Pyrenophora semeniperda.</title>
        <authorList>
            <person name="Soliai M.M."/>
            <person name="Meyer S.E."/>
            <person name="Udall J.A."/>
            <person name="Elzinga D.E."/>
            <person name="Hermansen R.A."/>
            <person name="Bodily P.M."/>
            <person name="Hart A.A."/>
            <person name="Coleman C.E."/>
        </authorList>
    </citation>
    <scope>NUCLEOTIDE SEQUENCE [LARGE SCALE GENOMIC DNA]</scope>
    <source>
        <strain evidence="1 2">CCB06</strain>
        <tissue evidence="1">Mycelium</tissue>
    </source>
</reference>
<proteinExistence type="predicted"/>
<evidence type="ECO:0000313" key="2">
    <source>
        <dbReference type="Proteomes" id="UP000265663"/>
    </source>
</evidence>
<organism evidence="1 2">
    <name type="scientific">Pyrenophora seminiperda CCB06</name>
    <dbReference type="NCBI Taxonomy" id="1302712"/>
    <lineage>
        <taxon>Eukaryota</taxon>
        <taxon>Fungi</taxon>
        <taxon>Dikarya</taxon>
        <taxon>Ascomycota</taxon>
        <taxon>Pezizomycotina</taxon>
        <taxon>Dothideomycetes</taxon>
        <taxon>Pleosporomycetidae</taxon>
        <taxon>Pleosporales</taxon>
        <taxon>Pleosporineae</taxon>
        <taxon>Pleosporaceae</taxon>
        <taxon>Pyrenophora</taxon>
    </lineage>
</organism>
<keyword evidence="2" id="KW-1185">Reference proteome</keyword>
<accession>A0A3M7M7Q5</accession>